<comment type="caution">
    <text evidence="7">The sequence shown here is derived from an EMBL/GenBank/DDBJ whole genome shotgun (WGS) entry which is preliminary data.</text>
</comment>
<feature type="transmembrane region" description="Helical" evidence="5">
    <location>
        <begin position="213"/>
        <end position="237"/>
    </location>
</feature>
<feature type="transmembrane region" description="Helical" evidence="5">
    <location>
        <begin position="266"/>
        <end position="285"/>
    </location>
</feature>
<dbReference type="Proteomes" id="UP001283361">
    <property type="component" value="Unassembled WGS sequence"/>
</dbReference>
<evidence type="ECO:0000313" key="8">
    <source>
        <dbReference type="Proteomes" id="UP001283361"/>
    </source>
</evidence>
<dbReference type="Pfam" id="PF00001">
    <property type="entry name" value="7tm_1"/>
    <property type="match status" value="1"/>
</dbReference>
<evidence type="ECO:0000256" key="3">
    <source>
        <dbReference type="ARBA" id="ARBA00022989"/>
    </source>
</evidence>
<dbReference type="PANTHER" id="PTHR23112:SF36">
    <property type="entry name" value="SI:DKEY-30C15.2 PROTEIN"/>
    <property type="match status" value="1"/>
</dbReference>
<proteinExistence type="predicted"/>
<feature type="transmembrane region" description="Helical" evidence="5">
    <location>
        <begin position="95"/>
        <end position="115"/>
    </location>
</feature>
<evidence type="ECO:0000259" key="6">
    <source>
        <dbReference type="PROSITE" id="PS50262"/>
    </source>
</evidence>
<reference evidence="7" key="1">
    <citation type="journal article" date="2023" name="G3 (Bethesda)">
        <title>A reference genome for the long-term kleptoplast-retaining sea slug Elysia crispata morphotype clarki.</title>
        <authorList>
            <person name="Eastman K.E."/>
            <person name="Pendleton A.L."/>
            <person name="Shaikh M.A."/>
            <person name="Suttiyut T."/>
            <person name="Ogas R."/>
            <person name="Tomko P."/>
            <person name="Gavelis G."/>
            <person name="Widhalm J.R."/>
            <person name="Wisecaver J.H."/>
        </authorList>
    </citation>
    <scope>NUCLEOTIDE SEQUENCE</scope>
    <source>
        <strain evidence="7">ECLA1</strain>
    </source>
</reference>
<sequence>MNTTNESAVDGKHLSDAQLKAVSIISLLTSGTSCLGSFSVLLCSMYYKRVFYPEIFPTFHLAVADVAASLSLLISSIIFMSDATGFPGADGPCDYFMTLVTSLYTSAFLLTLAYAMEALFRFRRRLSDALNLENLQVRVMSSRWMLLIYISAWVFPLGMATVLMIVMRKLNNKDASGGFTRIYPQQCSSCFADFRFNEEYCWEEVENGKYWHYVIRLIFLLPLMVVMAANLGLYVLINQAFKQVAMRRGLLSYHQRQEESVLNRKAALYQTVFFICWFPSIILGIASFTENYDMESYFWLVVLQALLGPLQGICNSFLYGWRRDSFRRALSERSSLLSANRATAIADSF</sequence>
<evidence type="ECO:0000256" key="4">
    <source>
        <dbReference type="ARBA" id="ARBA00023136"/>
    </source>
</evidence>
<keyword evidence="8" id="KW-1185">Reference proteome</keyword>
<feature type="transmembrane region" description="Helical" evidence="5">
    <location>
        <begin position="146"/>
        <end position="167"/>
    </location>
</feature>
<feature type="domain" description="G-protein coupled receptors family 1 profile" evidence="6">
    <location>
        <begin position="36"/>
        <end position="319"/>
    </location>
</feature>
<dbReference type="SUPFAM" id="SSF81321">
    <property type="entry name" value="Family A G protein-coupled receptor-like"/>
    <property type="match status" value="1"/>
</dbReference>
<keyword evidence="2 5" id="KW-0812">Transmembrane</keyword>
<evidence type="ECO:0000313" key="7">
    <source>
        <dbReference type="EMBL" id="KAK3742796.1"/>
    </source>
</evidence>
<dbReference type="EMBL" id="JAWDGP010006341">
    <property type="protein sequence ID" value="KAK3742796.1"/>
    <property type="molecule type" value="Genomic_DNA"/>
</dbReference>
<dbReference type="Gene3D" id="1.20.1070.10">
    <property type="entry name" value="Rhodopsin 7-helix transmembrane proteins"/>
    <property type="match status" value="1"/>
</dbReference>
<name>A0AAE0YE79_9GAST</name>
<feature type="transmembrane region" description="Helical" evidence="5">
    <location>
        <begin position="59"/>
        <end position="80"/>
    </location>
</feature>
<protein>
    <recommendedName>
        <fullName evidence="6">G-protein coupled receptors family 1 profile domain-containing protein</fullName>
    </recommendedName>
</protein>
<gene>
    <name evidence="7" type="ORF">RRG08_060745</name>
</gene>
<dbReference type="CDD" id="cd00637">
    <property type="entry name" value="7tm_classA_rhodopsin-like"/>
    <property type="match status" value="1"/>
</dbReference>
<feature type="transmembrane region" description="Helical" evidence="5">
    <location>
        <begin position="297"/>
        <end position="321"/>
    </location>
</feature>
<comment type="subcellular location">
    <subcellularLocation>
        <location evidence="1">Membrane</location>
        <topology evidence="1">Multi-pass membrane protein</topology>
    </subcellularLocation>
</comment>
<dbReference type="InterPro" id="IPR000276">
    <property type="entry name" value="GPCR_Rhodpsn"/>
</dbReference>
<keyword evidence="3 5" id="KW-1133">Transmembrane helix</keyword>
<dbReference type="PROSITE" id="PS50262">
    <property type="entry name" value="G_PROTEIN_RECEP_F1_2"/>
    <property type="match status" value="1"/>
</dbReference>
<dbReference type="GO" id="GO:0005886">
    <property type="term" value="C:plasma membrane"/>
    <property type="evidence" value="ECO:0007669"/>
    <property type="project" value="TreeGrafter"/>
</dbReference>
<evidence type="ECO:0000256" key="1">
    <source>
        <dbReference type="ARBA" id="ARBA00004141"/>
    </source>
</evidence>
<keyword evidence="4 5" id="KW-0472">Membrane</keyword>
<dbReference type="AlphaFoldDB" id="A0AAE0YE79"/>
<evidence type="ECO:0000256" key="5">
    <source>
        <dbReference type="SAM" id="Phobius"/>
    </source>
</evidence>
<dbReference type="PANTHER" id="PTHR23112">
    <property type="entry name" value="G PROTEIN-COUPLED RECEPTOR 157-RELATED"/>
    <property type="match status" value="1"/>
</dbReference>
<dbReference type="GO" id="GO:0007189">
    <property type="term" value="P:adenylate cyclase-activating G protein-coupled receptor signaling pathway"/>
    <property type="evidence" value="ECO:0007669"/>
    <property type="project" value="TreeGrafter"/>
</dbReference>
<evidence type="ECO:0000256" key="2">
    <source>
        <dbReference type="ARBA" id="ARBA00022692"/>
    </source>
</evidence>
<accession>A0AAE0YE79</accession>
<organism evidence="7 8">
    <name type="scientific">Elysia crispata</name>
    <name type="common">lettuce slug</name>
    <dbReference type="NCBI Taxonomy" id="231223"/>
    <lineage>
        <taxon>Eukaryota</taxon>
        <taxon>Metazoa</taxon>
        <taxon>Spiralia</taxon>
        <taxon>Lophotrochozoa</taxon>
        <taxon>Mollusca</taxon>
        <taxon>Gastropoda</taxon>
        <taxon>Heterobranchia</taxon>
        <taxon>Euthyneura</taxon>
        <taxon>Panpulmonata</taxon>
        <taxon>Sacoglossa</taxon>
        <taxon>Placobranchoidea</taxon>
        <taxon>Plakobranchidae</taxon>
        <taxon>Elysia</taxon>
    </lineage>
</organism>
<feature type="transmembrane region" description="Helical" evidence="5">
    <location>
        <begin position="24"/>
        <end position="47"/>
    </location>
</feature>
<dbReference type="GO" id="GO:0004930">
    <property type="term" value="F:G protein-coupled receptor activity"/>
    <property type="evidence" value="ECO:0007669"/>
    <property type="project" value="InterPro"/>
</dbReference>
<dbReference type="InterPro" id="IPR017452">
    <property type="entry name" value="GPCR_Rhodpsn_7TM"/>
</dbReference>